<dbReference type="Gene3D" id="3.40.1190.20">
    <property type="match status" value="1"/>
</dbReference>
<evidence type="ECO:0000256" key="5">
    <source>
        <dbReference type="ARBA" id="ARBA00022723"/>
    </source>
</evidence>
<evidence type="ECO:0000256" key="11">
    <source>
        <dbReference type="HAMAP-Rule" id="MF_00228"/>
    </source>
</evidence>
<evidence type="ECO:0000256" key="9">
    <source>
        <dbReference type="ARBA" id="ARBA00022842"/>
    </source>
</evidence>
<dbReference type="InterPro" id="IPR029056">
    <property type="entry name" value="Ribokinase-like"/>
</dbReference>
<protein>
    <recommendedName>
        <fullName evidence="11">Hydroxyethylthiazole kinase</fullName>
        <ecNumber evidence="11">2.7.1.50</ecNumber>
    </recommendedName>
    <alternativeName>
        <fullName evidence="11">4-methyl-5-beta-hydroxyethylthiazole kinase</fullName>
        <shortName evidence="11">TH kinase</shortName>
        <shortName evidence="11">Thz kinase</shortName>
    </alternativeName>
</protein>
<feature type="binding site" evidence="11">
    <location>
        <position position="162"/>
    </location>
    <ligand>
        <name>ATP</name>
        <dbReference type="ChEBI" id="CHEBI:30616"/>
    </ligand>
</feature>
<organism evidence="12 13">
    <name type="scientific">Convivina praedatoris</name>
    <dbReference type="NCBI Taxonomy" id="2880963"/>
    <lineage>
        <taxon>Bacteria</taxon>
        <taxon>Bacillati</taxon>
        <taxon>Bacillota</taxon>
        <taxon>Bacilli</taxon>
        <taxon>Lactobacillales</taxon>
        <taxon>Lactobacillaceae</taxon>
        <taxon>Convivina</taxon>
    </lineage>
</organism>
<evidence type="ECO:0000256" key="6">
    <source>
        <dbReference type="ARBA" id="ARBA00022741"/>
    </source>
</evidence>
<feature type="binding site" evidence="11">
    <location>
        <position position="115"/>
    </location>
    <ligand>
        <name>ATP</name>
        <dbReference type="ChEBI" id="CHEBI:30616"/>
    </ligand>
</feature>
<comment type="catalytic activity">
    <reaction evidence="1 11">
        <text>5-(2-hydroxyethyl)-4-methylthiazole + ATP = 4-methyl-5-(2-phosphooxyethyl)-thiazole + ADP + H(+)</text>
        <dbReference type="Rhea" id="RHEA:24212"/>
        <dbReference type="ChEBI" id="CHEBI:15378"/>
        <dbReference type="ChEBI" id="CHEBI:17957"/>
        <dbReference type="ChEBI" id="CHEBI:30616"/>
        <dbReference type="ChEBI" id="CHEBI:58296"/>
        <dbReference type="ChEBI" id="CHEBI:456216"/>
        <dbReference type="EC" id="2.7.1.50"/>
    </reaction>
</comment>
<name>A0ABM9D1N7_9LACO</name>
<gene>
    <name evidence="11 12" type="primary">thiM</name>
    <name evidence="12" type="ORF">LMG032447_00760</name>
</gene>
<evidence type="ECO:0000256" key="4">
    <source>
        <dbReference type="ARBA" id="ARBA00022679"/>
    </source>
</evidence>
<keyword evidence="10 11" id="KW-0784">Thiamine biosynthesis</keyword>
<dbReference type="HAMAP" id="MF_00228">
    <property type="entry name" value="Thz_kinase"/>
    <property type="match status" value="1"/>
</dbReference>
<dbReference type="EC" id="2.7.1.50" evidence="11"/>
<sequence>MLSINTVRQQNPIVLNISNTVTQQRVADAVSFFGGSPIMFTDIEETSDLLNIAQALVINLGTVDHYSLQRAIKAGQVANQLGIPVIVDPVAVAVTKVRQQAFVQLSEKVNFTAIRGNAGELAYLAQIDWHSQGIDAGQGDLSQLSLIAQKVAQRYHTYSVLTGPTDYLSDGEVTHTITNGHPYFQTNVGSGDMLDGILGVALATESSLNSLCWATGIFGLAGELAGEAFPSQPANFIPAVLNQLHQLDDDTIQKQIKLN</sequence>
<keyword evidence="5 11" id="KW-0479">Metal-binding</keyword>
<evidence type="ECO:0000256" key="10">
    <source>
        <dbReference type="ARBA" id="ARBA00022977"/>
    </source>
</evidence>
<comment type="cofactor">
    <cofactor evidence="2 11">
        <name>Mg(2+)</name>
        <dbReference type="ChEBI" id="CHEBI:18420"/>
    </cofactor>
</comment>
<keyword evidence="4 11" id="KW-0808">Transferase</keyword>
<comment type="function">
    <text evidence="11">Catalyzes the phosphorylation of the hydroxyl group of 4-methyl-5-beta-hydroxyethylthiazole (THZ).</text>
</comment>
<evidence type="ECO:0000313" key="12">
    <source>
        <dbReference type="EMBL" id="CAH1853958.1"/>
    </source>
</evidence>
<dbReference type="PRINTS" id="PR01099">
    <property type="entry name" value="HYETHTZKNASE"/>
</dbReference>
<evidence type="ECO:0000256" key="1">
    <source>
        <dbReference type="ARBA" id="ARBA00001771"/>
    </source>
</evidence>
<dbReference type="CDD" id="cd01170">
    <property type="entry name" value="THZ_kinase"/>
    <property type="match status" value="1"/>
</dbReference>
<dbReference type="PIRSF" id="PIRSF000513">
    <property type="entry name" value="Thz_kinase"/>
    <property type="match status" value="1"/>
</dbReference>
<evidence type="ECO:0000256" key="7">
    <source>
        <dbReference type="ARBA" id="ARBA00022777"/>
    </source>
</evidence>
<dbReference type="RefSeq" id="WP_248706173.1">
    <property type="nucleotide sequence ID" value="NZ_CAKOET010000003.1"/>
</dbReference>
<evidence type="ECO:0000313" key="13">
    <source>
        <dbReference type="Proteomes" id="UP000838102"/>
    </source>
</evidence>
<keyword evidence="13" id="KW-1185">Reference proteome</keyword>
<dbReference type="InterPro" id="IPR000417">
    <property type="entry name" value="Hyethyz_kinase"/>
</dbReference>
<dbReference type="Pfam" id="PF02110">
    <property type="entry name" value="HK"/>
    <property type="match status" value="1"/>
</dbReference>
<dbReference type="SUPFAM" id="SSF53613">
    <property type="entry name" value="Ribokinase-like"/>
    <property type="match status" value="1"/>
</dbReference>
<dbReference type="Proteomes" id="UP000838102">
    <property type="component" value="Unassembled WGS sequence"/>
</dbReference>
<reference evidence="12" key="1">
    <citation type="submission" date="2022-03" db="EMBL/GenBank/DDBJ databases">
        <authorList>
            <person name="Hettiarachchi G."/>
        </authorList>
    </citation>
    <scope>NUCLEOTIDE SEQUENCE</scope>
    <source>
        <strain evidence="12">LMG 32447</strain>
    </source>
</reference>
<accession>A0ABM9D1N7</accession>
<evidence type="ECO:0000256" key="3">
    <source>
        <dbReference type="ARBA" id="ARBA00004868"/>
    </source>
</evidence>
<dbReference type="GO" id="GO:0004417">
    <property type="term" value="F:hydroxyethylthiazole kinase activity"/>
    <property type="evidence" value="ECO:0007669"/>
    <property type="project" value="UniProtKB-EC"/>
</dbReference>
<keyword evidence="7 11" id="KW-0418">Kinase</keyword>
<dbReference type="EMBL" id="CAKOEU010000003">
    <property type="protein sequence ID" value="CAH1853958.1"/>
    <property type="molecule type" value="Genomic_DNA"/>
</dbReference>
<dbReference type="NCBIfam" id="NF006830">
    <property type="entry name" value="PRK09355.1"/>
    <property type="match status" value="1"/>
</dbReference>
<evidence type="ECO:0000256" key="8">
    <source>
        <dbReference type="ARBA" id="ARBA00022840"/>
    </source>
</evidence>
<feature type="binding site" evidence="11">
    <location>
        <position position="189"/>
    </location>
    <ligand>
        <name>substrate</name>
    </ligand>
</feature>
<evidence type="ECO:0000256" key="2">
    <source>
        <dbReference type="ARBA" id="ARBA00001946"/>
    </source>
</evidence>
<feature type="binding site" evidence="11">
    <location>
        <position position="39"/>
    </location>
    <ligand>
        <name>substrate</name>
    </ligand>
</feature>
<keyword evidence="9 11" id="KW-0460">Magnesium</keyword>
<comment type="caution">
    <text evidence="12">The sequence shown here is derived from an EMBL/GenBank/DDBJ whole genome shotgun (WGS) entry which is preliminary data.</text>
</comment>
<comment type="pathway">
    <text evidence="3 11">Cofactor biosynthesis; thiamine diphosphate biosynthesis; 4-methyl-5-(2-phosphoethyl)-thiazole from 5-(2-hydroxyethyl)-4-methylthiazole: step 1/1.</text>
</comment>
<keyword evidence="6 11" id="KW-0547">Nucleotide-binding</keyword>
<proteinExistence type="inferred from homology"/>
<keyword evidence="8 11" id="KW-0067">ATP-binding</keyword>
<comment type="similarity">
    <text evidence="11">Belongs to the Thz kinase family.</text>
</comment>